<accession>A0AB33L4D8</accession>
<gene>
    <name evidence="1" type="ORF">Pbs1_23470</name>
</gene>
<sequence>MGIYNSSALIIIEINEPKKAPDIRYITVDTSGFQKSDDEFAESAIAYFKNGRNYPADTTFNLRAVQRFESSDSYIKFLQNQLLDSH</sequence>
<dbReference type="AlphaFoldDB" id="A0AB33L4D8"/>
<organism evidence="1">
    <name type="scientific">Tenacibaculum sp. Pbs-1</name>
    <dbReference type="NCBI Taxonomy" id="3238748"/>
    <lineage>
        <taxon>Bacteria</taxon>
        <taxon>Pseudomonadati</taxon>
        <taxon>Bacteroidota</taxon>
        <taxon>Flavobacteriia</taxon>
        <taxon>Flavobacteriales</taxon>
        <taxon>Flavobacteriaceae</taxon>
        <taxon>Tenacibaculum</taxon>
    </lineage>
</organism>
<evidence type="ECO:0000313" key="1">
    <source>
        <dbReference type="EMBL" id="BFP69004.1"/>
    </source>
</evidence>
<name>A0AB33L4D8_9FLAO</name>
<protein>
    <submittedName>
        <fullName evidence="1">Uncharacterized protein</fullName>
    </submittedName>
</protein>
<dbReference type="EMBL" id="AP035888">
    <property type="protein sequence ID" value="BFP69004.1"/>
    <property type="molecule type" value="Genomic_DNA"/>
</dbReference>
<reference evidence="1" key="1">
    <citation type="submission" date="2024-08" db="EMBL/GenBank/DDBJ databases">
        <title>Whole genome sequence of Tenacibaculum sp. strain pbs-1 associated with black-spot shell disease in Akoya pearl oysters.</title>
        <authorList>
            <person name="Sakatoku A."/>
            <person name="Suzuki T."/>
            <person name="Hatano K."/>
            <person name="Seki M."/>
            <person name="Tanaka D."/>
            <person name="Nakamura S."/>
            <person name="Suzuki N."/>
            <person name="Isshiki T."/>
        </authorList>
    </citation>
    <scope>NUCLEOTIDE SEQUENCE</scope>
    <source>
        <strain evidence="1">Pbs-1</strain>
    </source>
</reference>
<proteinExistence type="predicted"/>